<keyword evidence="2" id="KW-1185">Reference proteome</keyword>
<evidence type="ECO:0000313" key="2">
    <source>
        <dbReference type="Proteomes" id="UP000422736"/>
    </source>
</evidence>
<protein>
    <recommendedName>
        <fullName evidence="3">Secreted protein</fullName>
    </recommendedName>
</protein>
<evidence type="ECO:0008006" key="3">
    <source>
        <dbReference type="Google" id="ProtNLM"/>
    </source>
</evidence>
<proteinExistence type="predicted"/>
<accession>A0ABX6F0G0</accession>
<organism evidence="1 2">
    <name type="scientific">Kluyveromyces marxianus</name>
    <name type="common">Yeast</name>
    <name type="synonym">Candida kefyr</name>
    <dbReference type="NCBI Taxonomy" id="4911"/>
    <lineage>
        <taxon>Eukaryota</taxon>
        <taxon>Fungi</taxon>
        <taxon>Dikarya</taxon>
        <taxon>Ascomycota</taxon>
        <taxon>Saccharomycotina</taxon>
        <taxon>Saccharomycetes</taxon>
        <taxon>Saccharomycetales</taxon>
        <taxon>Saccharomycetaceae</taxon>
        <taxon>Kluyveromyces</taxon>
    </lineage>
</organism>
<sequence length="157" mass="17589">MQWARGNPGLGWLALDCSRGPLAGSYGIRGSTLAAGGLLSLSLSFLWPLACCHRPCSPLFPLPRKRRDPSKLRDTIPVRREGCRGLVRTSLSGSKHAPFFFPPPSPFRTFLRCATGCLHWWVEKEVGRLRHRFRHRISAVLLDQLSCFSSLSHKPRA</sequence>
<dbReference type="EMBL" id="CP015059">
    <property type="protein sequence ID" value="QGN17320.1"/>
    <property type="molecule type" value="Genomic_DNA"/>
</dbReference>
<dbReference type="Proteomes" id="UP000422736">
    <property type="component" value="Chromosome 6"/>
</dbReference>
<reference evidence="1 2" key="2">
    <citation type="submission" date="2019-11" db="EMBL/GenBank/DDBJ databases">
        <authorList>
            <person name="Lu H."/>
        </authorList>
    </citation>
    <scope>NUCLEOTIDE SEQUENCE [LARGE SCALE GENOMIC DNA]</scope>
    <source>
        <strain evidence="1 2">FIM1</strain>
    </source>
</reference>
<gene>
    <name evidence="1" type="ORF">FIM1_4052</name>
</gene>
<evidence type="ECO:0000313" key="1">
    <source>
        <dbReference type="EMBL" id="QGN17320.1"/>
    </source>
</evidence>
<name>A0ABX6F0G0_KLUMA</name>
<reference evidence="1 2" key="1">
    <citation type="submission" date="2016-03" db="EMBL/GenBank/DDBJ databases">
        <title>How can Kluyveromyces marxianus grow so fast - potential evolutionary course in Saccharomyces Complex revealed by comparative genomics.</title>
        <authorList>
            <person name="Mo W."/>
            <person name="Lu W."/>
            <person name="Yang X."/>
            <person name="Qi J."/>
            <person name="Lv H."/>
        </authorList>
    </citation>
    <scope>NUCLEOTIDE SEQUENCE [LARGE SCALE GENOMIC DNA]</scope>
    <source>
        <strain evidence="1 2">FIM1</strain>
    </source>
</reference>